<dbReference type="EMBL" id="SJSM01000001">
    <property type="protein sequence ID" value="TCC99666.1"/>
    <property type="molecule type" value="Genomic_DNA"/>
</dbReference>
<accession>A0A4V2MKV7</accession>
<dbReference type="Proteomes" id="UP000291117">
    <property type="component" value="Unassembled WGS sequence"/>
</dbReference>
<gene>
    <name evidence="2" type="ORF">EZ444_03065</name>
</gene>
<reference evidence="2 3" key="1">
    <citation type="submission" date="2019-02" db="EMBL/GenBank/DDBJ databases">
        <title>Pedobacter sp. RP-3-8 sp. nov., isolated from Arctic soil.</title>
        <authorList>
            <person name="Dahal R.H."/>
        </authorList>
    </citation>
    <scope>NUCLEOTIDE SEQUENCE [LARGE SCALE GENOMIC DNA]</scope>
    <source>
        <strain evidence="2 3">RP-3-8</strain>
    </source>
</reference>
<keyword evidence="1" id="KW-0812">Transmembrane</keyword>
<keyword evidence="1" id="KW-1133">Transmembrane helix</keyword>
<protein>
    <submittedName>
        <fullName evidence="2">Uncharacterized protein</fullName>
    </submittedName>
</protein>
<dbReference type="AlphaFoldDB" id="A0A4V2MKV7"/>
<feature type="transmembrane region" description="Helical" evidence="1">
    <location>
        <begin position="41"/>
        <end position="60"/>
    </location>
</feature>
<organism evidence="2 3">
    <name type="scientific">Pedobacter hiemivivus</name>
    <dbReference type="NCBI Taxonomy" id="2530454"/>
    <lineage>
        <taxon>Bacteria</taxon>
        <taxon>Pseudomonadati</taxon>
        <taxon>Bacteroidota</taxon>
        <taxon>Sphingobacteriia</taxon>
        <taxon>Sphingobacteriales</taxon>
        <taxon>Sphingobacteriaceae</taxon>
        <taxon>Pedobacter</taxon>
    </lineage>
</organism>
<sequence>MKKDTEKAGIDSLDNEVPIKLFSKFPVIGEGEELNVLAQETLFGCIIFLTCLASVVFYLIDVGFLALFIFNLVVITVGYLWNYKYNFRKKPILKINKEGITHKNSFYEWHRIHNMVCAEEYNGERGVYDATYIKFNYGNAIKTIYIDGLSKTKDEIIHYICSFSASGLRRTGKRRDTFNNET</sequence>
<name>A0A4V2MKV7_9SPHI</name>
<evidence type="ECO:0000256" key="1">
    <source>
        <dbReference type="SAM" id="Phobius"/>
    </source>
</evidence>
<keyword evidence="3" id="KW-1185">Reference proteome</keyword>
<feature type="transmembrane region" description="Helical" evidence="1">
    <location>
        <begin position="66"/>
        <end position="83"/>
    </location>
</feature>
<dbReference type="RefSeq" id="WP_131607094.1">
    <property type="nucleotide sequence ID" value="NZ_SJSM01000001.1"/>
</dbReference>
<keyword evidence="1" id="KW-0472">Membrane</keyword>
<proteinExistence type="predicted"/>
<evidence type="ECO:0000313" key="2">
    <source>
        <dbReference type="EMBL" id="TCC99666.1"/>
    </source>
</evidence>
<evidence type="ECO:0000313" key="3">
    <source>
        <dbReference type="Proteomes" id="UP000291117"/>
    </source>
</evidence>
<dbReference type="OrthoDB" id="760258at2"/>
<comment type="caution">
    <text evidence="2">The sequence shown here is derived from an EMBL/GenBank/DDBJ whole genome shotgun (WGS) entry which is preliminary data.</text>
</comment>